<dbReference type="Pfam" id="PF02129">
    <property type="entry name" value="Peptidase_S15"/>
    <property type="match status" value="1"/>
</dbReference>
<dbReference type="InterPro" id="IPR029058">
    <property type="entry name" value="AB_hydrolase_fold"/>
</dbReference>
<feature type="domain" description="Xaa-Pro dipeptidyl-peptidase C-terminal" evidence="2">
    <location>
        <begin position="464"/>
        <end position="736"/>
    </location>
</feature>
<dbReference type="EMBL" id="JAGIQL010000005">
    <property type="protein sequence ID" value="MBP0456442.1"/>
    <property type="molecule type" value="Genomic_DNA"/>
</dbReference>
<dbReference type="Pfam" id="PF08530">
    <property type="entry name" value="PepX_C"/>
    <property type="match status" value="1"/>
</dbReference>
<dbReference type="PANTHER" id="PTHR43056:SF10">
    <property type="entry name" value="COCE_NOND FAMILY, PUTATIVE (AFU_ORTHOLOGUE AFUA_7G00600)-RELATED"/>
    <property type="match status" value="1"/>
</dbReference>
<evidence type="ECO:0000259" key="2">
    <source>
        <dbReference type="SMART" id="SM00939"/>
    </source>
</evidence>
<dbReference type="Gene3D" id="1.10.3020.20">
    <property type="match status" value="1"/>
</dbReference>
<proteinExistence type="predicted"/>
<evidence type="ECO:0000313" key="3">
    <source>
        <dbReference type="EMBL" id="MBP0456442.1"/>
    </source>
</evidence>
<sequence length="743" mass="82468">MRTVNAKEEMTGVFAGPIRGLRYQTPTTNGFTNERGEFRYRKGEAVSFRVGGLVLGAVEGAPRVNLSQLVNRVAGRIDRLHDPLVTNLARLVQTLDQDGDVESGVTIAPQVHELIEPMVIDFGQADVATDPAVVALLEKLNAAPGVFTTREPRGIRQAAAARNTLRRDIRGIVKMTDVKIPLRDGSFLYADVFRPAGDGRHPVVMSLGFYGKAFNHECICGEDDALEKEELEDRYFSGNPDGLQYENHESVDSAVWVPKGYVCVRVDARGVGNSPGLQRPLSVQEAEDNYDVIEWAGTQPWSNGSVGLWGMSYLAMTQHNVASLRPPHLKAMIALGTDADLYNETLYNGGIFGEGFWTWWWKAWSGRNFCGEERRESDWMTRTLATPFNDPAAYGARGSIFMRPEVEKSTAAVWIVGPQTGVAIHQLGSSETFIRSTGAVARKFDFVDAWFPYSYKGSTIAEHMRFFDHWLKGEDNGAMDGAPVRVQVRTGNAAHFVLEEAEWPIARTEYRRWYLDGGPSHWQGDTQRDDLRRLTESIPGAERSASYEAHLELGQPTLAPTGPVGGTPRWSTGISFVSDPMSEDLVLAGYMKTGLWVSSTSSDMDVFVSLRVIDEEDREIRYEALVHPIDPEHAHPVGHGMLKVSRRTLDEARSTRYWPVHTHAEADHRPLQDGEIVPIELGLNPSTALIRKGCRLRVDVQPYAPAAVPVRAYDASYHVGARNAIHTGPDHPSYVQLPIVPLR</sequence>
<evidence type="ECO:0000313" key="4">
    <source>
        <dbReference type="Proteomes" id="UP000670475"/>
    </source>
</evidence>
<dbReference type="Gene3D" id="2.60.120.260">
    <property type="entry name" value="Galactose-binding domain-like"/>
    <property type="match status" value="1"/>
</dbReference>
<dbReference type="Gene3D" id="3.40.50.1820">
    <property type="entry name" value="alpha/beta hydrolase"/>
    <property type="match status" value="1"/>
</dbReference>
<keyword evidence="4" id="KW-1185">Reference proteome</keyword>
<reference evidence="3" key="1">
    <citation type="submission" date="2021-03" db="EMBL/GenBank/DDBJ databases">
        <title>Whole genome sequence of Streptomyces bomunensis MMS17-BM035.</title>
        <authorList>
            <person name="Lee J.H."/>
        </authorList>
    </citation>
    <scope>NUCLEOTIDE SEQUENCE</scope>
    <source>
        <strain evidence="3">MMS17-BM035</strain>
    </source>
</reference>
<evidence type="ECO:0000256" key="1">
    <source>
        <dbReference type="ARBA" id="ARBA00022801"/>
    </source>
</evidence>
<organism evidence="3 4">
    <name type="scientific">Streptomyces montanisoli</name>
    <dbReference type="NCBI Taxonomy" id="2798581"/>
    <lineage>
        <taxon>Bacteria</taxon>
        <taxon>Bacillati</taxon>
        <taxon>Actinomycetota</taxon>
        <taxon>Actinomycetes</taxon>
        <taxon>Kitasatosporales</taxon>
        <taxon>Streptomycetaceae</taxon>
        <taxon>Streptomyces</taxon>
    </lineage>
</organism>
<dbReference type="Proteomes" id="UP000670475">
    <property type="component" value="Unassembled WGS sequence"/>
</dbReference>
<comment type="caution">
    <text evidence="3">The sequence shown here is derived from an EMBL/GenBank/DDBJ whole genome shotgun (WGS) entry which is preliminary data.</text>
</comment>
<dbReference type="SUPFAM" id="SSF53474">
    <property type="entry name" value="alpha/beta-Hydrolases"/>
    <property type="match status" value="1"/>
</dbReference>
<dbReference type="GO" id="GO:0008239">
    <property type="term" value="F:dipeptidyl-peptidase activity"/>
    <property type="evidence" value="ECO:0007669"/>
    <property type="project" value="InterPro"/>
</dbReference>
<accession>A0A940RT42</accession>
<dbReference type="InterPro" id="IPR013736">
    <property type="entry name" value="Xaa-Pro_dipept_C"/>
</dbReference>
<dbReference type="InterPro" id="IPR000383">
    <property type="entry name" value="Xaa-Pro-like_dom"/>
</dbReference>
<dbReference type="AlphaFoldDB" id="A0A940RT42"/>
<dbReference type="NCBIfam" id="TIGR00976">
    <property type="entry name" value="CocE_NonD"/>
    <property type="match status" value="2"/>
</dbReference>
<name>A0A940RT42_9ACTN</name>
<keyword evidence="1 3" id="KW-0378">Hydrolase</keyword>
<dbReference type="InterPro" id="IPR005674">
    <property type="entry name" value="CocE/Ser_esterase"/>
</dbReference>
<protein>
    <submittedName>
        <fullName evidence="3">CocE/NonD family hydrolase</fullName>
    </submittedName>
</protein>
<dbReference type="SMART" id="SM00939">
    <property type="entry name" value="PepX_C"/>
    <property type="match status" value="1"/>
</dbReference>
<dbReference type="PANTHER" id="PTHR43056">
    <property type="entry name" value="PEPTIDASE S9 PROLYL OLIGOPEPTIDASE"/>
    <property type="match status" value="1"/>
</dbReference>
<dbReference type="InterPro" id="IPR050585">
    <property type="entry name" value="Xaa-Pro_dipeptidyl-ppase/CocE"/>
</dbReference>
<dbReference type="RefSeq" id="WP_209338223.1">
    <property type="nucleotide sequence ID" value="NZ_JAGIQL010000005.1"/>
</dbReference>
<gene>
    <name evidence="3" type="ORF">JFN87_02845</name>
</gene>
<dbReference type="InterPro" id="IPR008979">
    <property type="entry name" value="Galactose-bd-like_sf"/>
</dbReference>
<dbReference type="SUPFAM" id="SSF49785">
    <property type="entry name" value="Galactose-binding domain-like"/>
    <property type="match status" value="1"/>
</dbReference>